<dbReference type="FunFam" id="2.60.40.1180:FF:000044">
    <property type="entry name" value="Alpha-glucosidase 1"/>
    <property type="match status" value="1"/>
</dbReference>
<evidence type="ECO:0000256" key="1">
    <source>
        <dbReference type="ARBA" id="ARBA00007806"/>
    </source>
</evidence>
<accession>A0AA38FZP3</accession>
<dbReference type="AlphaFoldDB" id="A0AA38FZP3"/>
<dbReference type="SUPFAM" id="SSF51011">
    <property type="entry name" value="Glycosyl hydrolase domain"/>
    <property type="match status" value="1"/>
</dbReference>
<sequence length="236" mass="26847">NPIARPMFFTFPEDTVTLNISTQYLLGRGVLISPVLDQGETTVNAYFPKGTWYNLFDLSHVKSPKNGTFKVLEAPIDTINVHVVEGCILPMQEGGLTTIEARKTPFTLLISFPLNYDKYFKGSHQEYYARGELFLDNGEDIEMHVKENKSTYVEFHANVEGNEVEVIYEVKCGEYALQQKLKLQRIVVMESSSWPQNVMINGSPPPYSSIHTTSTALTIDKIDLDIGKNFKIWWEI</sequence>
<keyword evidence="2" id="KW-0732">Signal</keyword>
<feature type="domain" description="Glycosyl hydrolase family 31 C-terminal" evidence="6">
    <location>
        <begin position="2"/>
        <end position="89"/>
    </location>
</feature>
<dbReference type="GO" id="GO:0004553">
    <property type="term" value="F:hydrolase activity, hydrolyzing O-glycosyl compounds"/>
    <property type="evidence" value="ECO:0007669"/>
    <property type="project" value="TreeGrafter"/>
</dbReference>
<reference evidence="7 8" key="1">
    <citation type="journal article" date="2021" name="Nat. Plants">
        <title>The Taxus genome provides insights into paclitaxel biosynthesis.</title>
        <authorList>
            <person name="Xiong X."/>
            <person name="Gou J."/>
            <person name="Liao Q."/>
            <person name="Li Y."/>
            <person name="Zhou Q."/>
            <person name="Bi G."/>
            <person name="Li C."/>
            <person name="Du R."/>
            <person name="Wang X."/>
            <person name="Sun T."/>
            <person name="Guo L."/>
            <person name="Liang H."/>
            <person name="Lu P."/>
            <person name="Wu Y."/>
            <person name="Zhang Z."/>
            <person name="Ro D.K."/>
            <person name="Shang Y."/>
            <person name="Huang S."/>
            <person name="Yan J."/>
        </authorList>
    </citation>
    <scope>NUCLEOTIDE SEQUENCE [LARGE SCALE GENOMIC DNA]</scope>
    <source>
        <strain evidence="7">Ta-2019</strain>
    </source>
</reference>
<keyword evidence="8" id="KW-1185">Reference proteome</keyword>
<dbReference type="Proteomes" id="UP000824469">
    <property type="component" value="Unassembled WGS sequence"/>
</dbReference>
<dbReference type="EMBL" id="JAHRHJ020000006">
    <property type="protein sequence ID" value="KAH9313136.1"/>
    <property type="molecule type" value="Genomic_DNA"/>
</dbReference>
<evidence type="ECO:0000313" key="7">
    <source>
        <dbReference type="EMBL" id="KAH9313136.1"/>
    </source>
</evidence>
<evidence type="ECO:0000256" key="3">
    <source>
        <dbReference type="ARBA" id="ARBA00022801"/>
    </source>
</evidence>
<dbReference type="PANTHER" id="PTHR22762:SF133">
    <property type="entry name" value="P-TYPE DOMAIN-CONTAINING PROTEIN"/>
    <property type="match status" value="1"/>
</dbReference>
<name>A0AA38FZP3_TAXCH</name>
<gene>
    <name evidence="7" type="ORF">KI387_028171</name>
</gene>
<dbReference type="InterPro" id="IPR048395">
    <property type="entry name" value="Glyco_hydro_31_C"/>
</dbReference>
<keyword evidence="4" id="KW-0325">Glycoprotein</keyword>
<evidence type="ECO:0000259" key="6">
    <source>
        <dbReference type="Pfam" id="PF21365"/>
    </source>
</evidence>
<evidence type="ECO:0000256" key="5">
    <source>
        <dbReference type="ARBA" id="ARBA00023295"/>
    </source>
</evidence>
<evidence type="ECO:0000256" key="4">
    <source>
        <dbReference type="ARBA" id="ARBA00023180"/>
    </source>
</evidence>
<keyword evidence="5" id="KW-0326">Glycosidase</keyword>
<feature type="non-terminal residue" evidence="7">
    <location>
        <position position="1"/>
    </location>
</feature>
<proteinExistence type="inferred from homology"/>
<dbReference type="Gene3D" id="2.60.40.1180">
    <property type="entry name" value="Golgi alpha-mannosidase II"/>
    <property type="match status" value="2"/>
</dbReference>
<dbReference type="Pfam" id="PF21365">
    <property type="entry name" value="Glyco_hydro_31_3rd"/>
    <property type="match status" value="1"/>
</dbReference>
<dbReference type="PANTHER" id="PTHR22762">
    <property type="entry name" value="ALPHA-GLUCOSIDASE"/>
    <property type="match status" value="1"/>
</dbReference>
<comment type="caution">
    <text evidence="7">The sequence shown here is derived from an EMBL/GenBank/DDBJ whole genome shotgun (WGS) entry which is preliminary data.</text>
</comment>
<evidence type="ECO:0000313" key="8">
    <source>
        <dbReference type="Proteomes" id="UP000824469"/>
    </source>
</evidence>
<comment type="similarity">
    <text evidence="1">Belongs to the glycosyl hydrolase 31 family.</text>
</comment>
<keyword evidence="3" id="KW-0378">Hydrolase</keyword>
<protein>
    <recommendedName>
        <fullName evidence="6">Glycosyl hydrolase family 31 C-terminal domain-containing protein</fullName>
    </recommendedName>
</protein>
<dbReference type="InterPro" id="IPR013780">
    <property type="entry name" value="Glyco_hydro_b"/>
</dbReference>
<organism evidence="7 8">
    <name type="scientific">Taxus chinensis</name>
    <name type="common">Chinese yew</name>
    <name type="synonym">Taxus wallichiana var. chinensis</name>
    <dbReference type="NCBI Taxonomy" id="29808"/>
    <lineage>
        <taxon>Eukaryota</taxon>
        <taxon>Viridiplantae</taxon>
        <taxon>Streptophyta</taxon>
        <taxon>Embryophyta</taxon>
        <taxon>Tracheophyta</taxon>
        <taxon>Spermatophyta</taxon>
        <taxon>Pinopsida</taxon>
        <taxon>Pinidae</taxon>
        <taxon>Conifers II</taxon>
        <taxon>Cupressales</taxon>
        <taxon>Taxaceae</taxon>
        <taxon>Taxus</taxon>
    </lineage>
</organism>
<evidence type="ECO:0000256" key="2">
    <source>
        <dbReference type="ARBA" id="ARBA00022729"/>
    </source>
</evidence>